<evidence type="ECO:0000256" key="3">
    <source>
        <dbReference type="ARBA" id="ARBA00022692"/>
    </source>
</evidence>
<dbReference type="Proteomes" id="UP000010471">
    <property type="component" value="Chromosome"/>
</dbReference>
<evidence type="ECO:0000256" key="1">
    <source>
        <dbReference type="ARBA" id="ARBA00004141"/>
    </source>
</evidence>
<evidence type="ECO:0000313" key="8">
    <source>
        <dbReference type="Proteomes" id="UP000010471"/>
    </source>
</evidence>
<dbReference type="KEGG" id="mic:Mic7113_3765"/>
<dbReference type="EMBL" id="CP003630">
    <property type="protein sequence ID" value="AFZ19483.1"/>
    <property type="molecule type" value="Genomic_DNA"/>
</dbReference>
<protein>
    <submittedName>
        <fullName evidence="7">Putative permease</fullName>
    </submittedName>
</protein>
<evidence type="ECO:0000256" key="5">
    <source>
        <dbReference type="ARBA" id="ARBA00023136"/>
    </source>
</evidence>
<proteinExistence type="inferred from homology"/>
<dbReference type="eggNOG" id="COG0628">
    <property type="taxonomic scope" value="Bacteria"/>
</dbReference>
<keyword evidence="8" id="KW-1185">Reference proteome</keyword>
<keyword evidence="3 6" id="KW-0812">Transmembrane</keyword>
<gene>
    <name evidence="7" type="ORF">Mic7113_3765</name>
</gene>
<dbReference type="AlphaFoldDB" id="K9WH03"/>
<dbReference type="Pfam" id="PF01594">
    <property type="entry name" value="AI-2E_transport"/>
    <property type="match status" value="1"/>
</dbReference>
<keyword evidence="4 6" id="KW-1133">Transmembrane helix</keyword>
<keyword evidence="5 6" id="KW-0472">Membrane</keyword>
<feature type="transmembrane region" description="Helical" evidence="6">
    <location>
        <begin position="217"/>
        <end position="238"/>
    </location>
</feature>
<feature type="transmembrane region" description="Helical" evidence="6">
    <location>
        <begin position="76"/>
        <end position="101"/>
    </location>
</feature>
<comment type="similarity">
    <text evidence="2">Belongs to the autoinducer-2 exporter (AI-2E) (TC 2.A.86) family.</text>
</comment>
<dbReference type="STRING" id="1173027.Mic7113_3765"/>
<evidence type="ECO:0000313" key="7">
    <source>
        <dbReference type="EMBL" id="AFZ19483.1"/>
    </source>
</evidence>
<dbReference type="RefSeq" id="WP_015183624.1">
    <property type="nucleotide sequence ID" value="NC_019738.1"/>
</dbReference>
<dbReference type="GO" id="GO:0055085">
    <property type="term" value="P:transmembrane transport"/>
    <property type="evidence" value="ECO:0007669"/>
    <property type="project" value="TreeGrafter"/>
</dbReference>
<dbReference type="PATRIC" id="fig|1173027.3.peg.4146"/>
<dbReference type="GO" id="GO:0016020">
    <property type="term" value="C:membrane"/>
    <property type="evidence" value="ECO:0007669"/>
    <property type="project" value="UniProtKB-SubCell"/>
</dbReference>
<accession>K9WH03</accession>
<dbReference type="PANTHER" id="PTHR21716">
    <property type="entry name" value="TRANSMEMBRANE PROTEIN"/>
    <property type="match status" value="1"/>
</dbReference>
<feature type="transmembrane region" description="Helical" evidence="6">
    <location>
        <begin position="315"/>
        <end position="340"/>
    </location>
</feature>
<feature type="transmembrane region" description="Helical" evidence="6">
    <location>
        <begin position="244"/>
        <end position="265"/>
    </location>
</feature>
<feature type="transmembrane region" description="Helical" evidence="6">
    <location>
        <begin position="175"/>
        <end position="196"/>
    </location>
</feature>
<feature type="transmembrane region" description="Helical" evidence="6">
    <location>
        <begin position="20"/>
        <end position="40"/>
    </location>
</feature>
<comment type="subcellular location">
    <subcellularLocation>
        <location evidence="1">Membrane</location>
        <topology evidence="1">Multi-pass membrane protein</topology>
    </subcellularLocation>
</comment>
<evidence type="ECO:0000256" key="2">
    <source>
        <dbReference type="ARBA" id="ARBA00009773"/>
    </source>
</evidence>
<evidence type="ECO:0000256" key="6">
    <source>
        <dbReference type="SAM" id="Phobius"/>
    </source>
</evidence>
<dbReference type="PANTHER" id="PTHR21716:SF66">
    <property type="entry name" value="TRANSPORT PROTEIN SLL0063-RELATED"/>
    <property type="match status" value="1"/>
</dbReference>
<feature type="transmembrane region" description="Helical" evidence="6">
    <location>
        <begin position="46"/>
        <end position="64"/>
    </location>
</feature>
<organism evidence="7 8">
    <name type="scientific">Allocoleopsis franciscana PCC 7113</name>
    <dbReference type="NCBI Taxonomy" id="1173027"/>
    <lineage>
        <taxon>Bacteria</taxon>
        <taxon>Bacillati</taxon>
        <taxon>Cyanobacteriota</taxon>
        <taxon>Cyanophyceae</taxon>
        <taxon>Coleofasciculales</taxon>
        <taxon>Coleofasciculaceae</taxon>
        <taxon>Allocoleopsis</taxon>
        <taxon>Allocoleopsis franciscana</taxon>
    </lineage>
</organism>
<sequence length="375" mass="41531">MSRYPHLFPLHRWTSVQRLLFFALSGPIVALNLWILSQLFRYFEHLIALLTISAILAFLLNYPVRFIARFYRSRSQAVIVVLLITLTLLIILGITLVPIVIDQFTQLLNNIPAWLDTSNDNLDKLETWAKARRLPLNIKSLSNRLNTRIENEVQVLATQVVGFALGTLSGLFDTILVIVLAFYMLLYGASLWRGLINLLPSKIGIPFSESLRLNFQNFFISQILLALFMVATLTPIFLALRVPFALLFALLIGVAEFIPFIGATLGIGLVTILVMLNSFWLGIRVAIAAVVMQQIKDNILAPRLMGEFIGLNPIVIFIALLVGGQLAGVLGVIVAVPIAGTLKGTLDAMRLLHQPAVVTTDTITPEPSSPVQVEE</sequence>
<name>K9WH03_9CYAN</name>
<dbReference type="InterPro" id="IPR002549">
    <property type="entry name" value="AI-2E-like"/>
</dbReference>
<dbReference type="HOGENOM" id="CLU_031275_8_1_3"/>
<evidence type="ECO:0000256" key="4">
    <source>
        <dbReference type="ARBA" id="ARBA00022989"/>
    </source>
</evidence>
<feature type="transmembrane region" description="Helical" evidence="6">
    <location>
        <begin position="272"/>
        <end position="295"/>
    </location>
</feature>
<reference evidence="7 8" key="1">
    <citation type="submission" date="2012-06" db="EMBL/GenBank/DDBJ databases">
        <title>Finished chromosome of genome of Microcoleus sp. PCC 7113.</title>
        <authorList>
            <consortium name="US DOE Joint Genome Institute"/>
            <person name="Gugger M."/>
            <person name="Coursin T."/>
            <person name="Rippka R."/>
            <person name="Tandeau De Marsac N."/>
            <person name="Huntemann M."/>
            <person name="Wei C.-L."/>
            <person name="Han J."/>
            <person name="Detter J.C."/>
            <person name="Han C."/>
            <person name="Tapia R."/>
            <person name="Chen A."/>
            <person name="Kyrpides N."/>
            <person name="Mavromatis K."/>
            <person name="Markowitz V."/>
            <person name="Szeto E."/>
            <person name="Ivanova N."/>
            <person name="Pagani I."/>
            <person name="Pati A."/>
            <person name="Goodwin L."/>
            <person name="Nordberg H.P."/>
            <person name="Cantor M.N."/>
            <person name="Hua S.X."/>
            <person name="Woyke T."/>
            <person name="Kerfeld C.A."/>
        </authorList>
    </citation>
    <scope>NUCLEOTIDE SEQUENCE [LARGE SCALE GENOMIC DNA]</scope>
    <source>
        <strain evidence="7 8">PCC 7113</strain>
    </source>
</reference>